<accession>A0A430B1G6</accession>
<dbReference type="PANTHER" id="PTHR43265:SF1">
    <property type="entry name" value="ESTERASE ESTD"/>
    <property type="match status" value="1"/>
</dbReference>
<name>A0A430B1G6_9ENTE</name>
<proteinExistence type="predicted"/>
<dbReference type="AlphaFoldDB" id="A0A430B1G6"/>
<sequence>MKKVLISIGATLVLLVTIFLMGNHYNFKEEQLTVQTSKNELSVFLATPKQKKIKGTVFFIHGDGGQNATQDGGYKPIMETLAEKGYASVSWDKPGVGGSSGNWLKQSMEERADEASEVIDWMKKNKPELMNKVGLWGASQAGWVIPKIDNNRQDISFSMLVAPGVNWRTQSEYFTVNQAKKEGKSNDEIKKIVKDFRKDSDLIVKNKNYQTYQKASGTSEMTDDRFEFVKKNMELDSSDDLRKMKGHVYLILGEKDENVDSIATKKAYEENISSNLLQVKTIKNAEHRMINPTIANSEALTTLTAIMIPKYYLVSPEYLDYSANILNAE</sequence>
<evidence type="ECO:0000313" key="3">
    <source>
        <dbReference type="Proteomes" id="UP000288028"/>
    </source>
</evidence>
<gene>
    <name evidence="2" type="ORF">CBF28_08275</name>
</gene>
<protein>
    <submittedName>
        <fullName evidence="2">Alpha/beta hydrolase</fullName>
    </submittedName>
</protein>
<dbReference type="GeneID" id="95580277"/>
<dbReference type="GO" id="GO:0052689">
    <property type="term" value="F:carboxylic ester hydrolase activity"/>
    <property type="evidence" value="ECO:0007669"/>
    <property type="project" value="TreeGrafter"/>
</dbReference>
<evidence type="ECO:0000313" key="2">
    <source>
        <dbReference type="EMBL" id="RSU14139.1"/>
    </source>
</evidence>
<evidence type="ECO:0000259" key="1">
    <source>
        <dbReference type="Pfam" id="PF12146"/>
    </source>
</evidence>
<dbReference type="Pfam" id="PF12146">
    <property type="entry name" value="Hydrolase_4"/>
    <property type="match status" value="1"/>
</dbReference>
<dbReference type="RefSeq" id="WP_126793905.1">
    <property type="nucleotide sequence ID" value="NZ_CP060720.1"/>
</dbReference>
<dbReference type="PANTHER" id="PTHR43265">
    <property type="entry name" value="ESTERASE ESTD"/>
    <property type="match status" value="1"/>
</dbReference>
<keyword evidence="3" id="KW-1185">Reference proteome</keyword>
<dbReference type="Proteomes" id="UP000288028">
    <property type="component" value="Unassembled WGS sequence"/>
</dbReference>
<dbReference type="InterPro" id="IPR022742">
    <property type="entry name" value="Hydrolase_4"/>
</dbReference>
<comment type="caution">
    <text evidence="2">The sequence shown here is derived from an EMBL/GenBank/DDBJ whole genome shotgun (WGS) entry which is preliminary data.</text>
</comment>
<organism evidence="2 3">
    <name type="scientific">Vagococcus carniphilus</name>
    <dbReference type="NCBI Taxonomy" id="218144"/>
    <lineage>
        <taxon>Bacteria</taxon>
        <taxon>Bacillati</taxon>
        <taxon>Bacillota</taxon>
        <taxon>Bacilli</taxon>
        <taxon>Lactobacillales</taxon>
        <taxon>Enterococcaceae</taxon>
        <taxon>Vagococcus</taxon>
    </lineage>
</organism>
<dbReference type="SUPFAM" id="SSF53474">
    <property type="entry name" value="alpha/beta-Hydrolases"/>
    <property type="match status" value="1"/>
</dbReference>
<dbReference type="InterPro" id="IPR053145">
    <property type="entry name" value="AB_hydrolase_Est10"/>
</dbReference>
<reference evidence="2 3" key="1">
    <citation type="submission" date="2017-05" db="EMBL/GenBank/DDBJ databases">
        <title>Vagococcus spp. assemblies.</title>
        <authorList>
            <person name="Gulvik C.A."/>
        </authorList>
    </citation>
    <scope>NUCLEOTIDE SEQUENCE [LARGE SCALE GENOMIC DNA]</scope>
    <source>
        <strain evidence="2 3">SS1714</strain>
    </source>
</reference>
<dbReference type="EMBL" id="NGKB01000007">
    <property type="protein sequence ID" value="RSU14139.1"/>
    <property type="molecule type" value="Genomic_DNA"/>
</dbReference>
<feature type="domain" description="Serine aminopeptidase S33" evidence="1">
    <location>
        <begin position="52"/>
        <end position="291"/>
    </location>
</feature>
<dbReference type="InterPro" id="IPR029058">
    <property type="entry name" value="AB_hydrolase_fold"/>
</dbReference>
<dbReference type="OrthoDB" id="9809549at2"/>
<dbReference type="Gene3D" id="3.40.50.1820">
    <property type="entry name" value="alpha/beta hydrolase"/>
    <property type="match status" value="1"/>
</dbReference>
<keyword evidence="2" id="KW-0378">Hydrolase</keyword>